<keyword evidence="3" id="KW-1185">Reference proteome</keyword>
<reference evidence="2 3" key="1">
    <citation type="submission" date="2016-06" db="EMBL/GenBank/DDBJ databases">
        <authorList>
            <person name="Kjaerup R.B."/>
            <person name="Dalgaard T.S."/>
            <person name="Juul-Madsen H.R."/>
        </authorList>
    </citation>
    <scope>NUCLEOTIDE SEQUENCE [LARGE SCALE GENOMIC DNA]</scope>
</reference>
<protein>
    <submittedName>
        <fullName evidence="2">Uncharacterized protein</fullName>
    </submittedName>
</protein>
<name>A0A1X7S216_ZYMT9</name>
<organism evidence="2 3">
    <name type="scientific">Zymoseptoria tritici (strain ST99CH_3D7)</name>
    <dbReference type="NCBI Taxonomy" id="1276538"/>
    <lineage>
        <taxon>Eukaryota</taxon>
        <taxon>Fungi</taxon>
        <taxon>Dikarya</taxon>
        <taxon>Ascomycota</taxon>
        <taxon>Pezizomycotina</taxon>
        <taxon>Dothideomycetes</taxon>
        <taxon>Dothideomycetidae</taxon>
        <taxon>Mycosphaerellales</taxon>
        <taxon>Mycosphaerellaceae</taxon>
        <taxon>Zymoseptoria</taxon>
    </lineage>
</organism>
<keyword evidence="1" id="KW-0732">Signal</keyword>
<evidence type="ECO:0000313" key="2">
    <source>
        <dbReference type="EMBL" id="SMQ53733.1"/>
    </source>
</evidence>
<proteinExistence type="predicted"/>
<accession>A0A1X7S216</accession>
<evidence type="ECO:0000313" key="3">
    <source>
        <dbReference type="Proteomes" id="UP000215127"/>
    </source>
</evidence>
<feature type="chain" id="PRO_5013141038" evidence="1">
    <location>
        <begin position="21"/>
        <end position="95"/>
    </location>
</feature>
<dbReference type="AlphaFoldDB" id="A0A1X7S216"/>
<evidence type="ECO:0000256" key="1">
    <source>
        <dbReference type="SAM" id="SignalP"/>
    </source>
</evidence>
<dbReference type="Proteomes" id="UP000215127">
    <property type="component" value="Chromosome 8"/>
</dbReference>
<feature type="signal peptide" evidence="1">
    <location>
        <begin position="1"/>
        <end position="20"/>
    </location>
</feature>
<dbReference type="EMBL" id="LT853699">
    <property type="protein sequence ID" value="SMQ53733.1"/>
    <property type="molecule type" value="Genomic_DNA"/>
</dbReference>
<sequence>MKLSTTILLMATTLVTTVAAGDGYLYSCTIGADQQKDLCHAQGGRTTSDSTGQTCCFPKANRDAYVKGCECCFNPYAFGGPECTVAGQEGGPPNP</sequence>
<gene>
    <name evidence="2" type="ORF">ZT3D7_G8887</name>
</gene>